<name>A0A4C2EQ74_9EURY</name>
<dbReference type="Proteomes" id="UP000304382">
    <property type="component" value="Unassembled WGS sequence"/>
</dbReference>
<feature type="domain" description="HMA" evidence="1">
    <location>
        <begin position="5"/>
        <end position="68"/>
    </location>
</feature>
<sequence length="69" mass="7321">MYPCMTTTIIVEGMTCGHCEQTVEEALEEVSGVTDVTVDRESEQASVDGEANVTALVEAVEDAGYTAYA</sequence>
<accession>A0A4C2EQ74</accession>
<reference evidence="2 3" key="1">
    <citation type="submission" date="2019-02" db="EMBL/GenBank/DDBJ databases">
        <title>Haloarcula mannanilyticum sp. nov., a mannan degrading haloarchaeon isolated from commercial salt.</title>
        <authorList>
            <person name="Enomoto S."/>
            <person name="Shimane Y."/>
            <person name="Kamekura M."/>
            <person name="Ito T."/>
            <person name="Moriya O."/>
            <person name="Ihara K."/>
            <person name="Takahashi-Ando N."/>
            <person name="Fukushima Y."/>
            <person name="Yoshida Y."/>
            <person name="Usama R."/>
            <person name="Takai K."/>
            <person name="Minegishi H."/>
        </authorList>
    </citation>
    <scope>NUCLEOTIDE SEQUENCE [LARGE SCALE GENOMIC DNA]</scope>
    <source>
        <strain evidence="2 3">MD130-1</strain>
    </source>
</reference>
<dbReference type="CDD" id="cd00371">
    <property type="entry name" value="HMA"/>
    <property type="match status" value="1"/>
</dbReference>
<dbReference type="EMBL" id="BIXZ01000009">
    <property type="protein sequence ID" value="GCF15600.1"/>
    <property type="molecule type" value="Genomic_DNA"/>
</dbReference>
<dbReference type="SUPFAM" id="SSF55008">
    <property type="entry name" value="HMA, heavy metal-associated domain"/>
    <property type="match status" value="1"/>
</dbReference>
<keyword evidence="3" id="KW-1185">Reference proteome</keyword>
<dbReference type="GO" id="GO:0046872">
    <property type="term" value="F:metal ion binding"/>
    <property type="evidence" value="ECO:0007669"/>
    <property type="project" value="InterPro"/>
</dbReference>
<evidence type="ECO:0000313" key="3">
    <source>
        <dbReference type="Proteomes" id="UP000304382"/>
    </source>
</evidence>
<evidence type="ECO:0000259" key="1">
    <source>
        <dbReference type="PROSITE" id="PS50846"/>
    </source>
</evidence>
<dbReference type="InterPro" id="IPR036163">
    <property type="entry name" value="HMA_dom_sf"/>
</dbReference>
<dbReference type="PRINTS" id="PR00946">
    <property type="entry name" value="HGSCAVENGER"/>
</dbReference>
<dbReference type="InterPro" id="IPR006121">
    <property type="entry name" value="HMA_dom"/>
</dbReference>
<gene>
    <name evidence="2" type="ORF">Harman_35350</name>
</gene>
<protein>
    <submittedName>
        <fullName evidence="2">Heavy metal transporter</fullName>
    </submittedName>
</protein>
<dbReference type="InterPro" id="IPR001802">
    <property type="entry name" value="MerP/CopZ"/>
</dbReference>
<dbReference type="Gene3D" id="3.30.70.100">
    <property type="match status" value="1"/>
</dbReference>
<dbReference type="AlphaFoldDB" id="A0A4C2EQ74"/>
<dbReference type="Pfam" id="PF00403">
    <property type="entry name" value="HMA"/>
    <property type="match status" value="1"/>
</dbReference>
<organism evidence="2 3">
    <name type="scientific">Haloarcula mannanilytica</name>
    <dbReference type="NCBI Taxonomy" id="2509225"/>
    <lineage>
        <taxon>Archaea</taxon>
        <taxon>Methanobacteriati</taxon>
        <taxon>Methanobacteriota</taxon>
        <taxon>Stenosarchaea group</taxon>
        <taxon>Halobacteria</taxon>
        <taxon>Halobacteriales</taxon>
        <taxon>Haloarculaceae</taxon>
        <taxon>Haloarcula</taxon>
    </lineage>
</organism>
<proteinExistence type="predicted"/>
<evidence type="ECO:0000313" key="2">
    <source>
        <dbReference type="EMBL" id="GCF15600.1"/>
    </source>
</evidence>
<dbReference type="PROSITE" id="PS50846">
    <property type="entry name" value="HMA_2"/>
    <property type="match status" value="1"/>
</dbReference>
<comment type="caution">
    <text evidence="2">The sequence shown here is derived from an EMBL/GenBank/DDBJ whole genome shotgun (WGS) entry which is preliminary data.</text>
</comment>